<keyword evidence="3" id="KW-1185">Reference proteome</keyword>
<evidence type="ECO:0000313" key="3">
    <source>
        <dbReference type="Proteomes" id="UP001589575"/>
    </source>
</evidence>
<reference evidence="2 3" key="1">
    <citation type="submission" date="2024-09" db="EMBL/GenBank/DDBJ databases">
        <authorList>
            <person name="Sun Q."/>
            <person name="Mori K."/>
        </authorList>
    </citation>
    <scope>NUCLEOTIDE SEQUENCE [LARGE SCALE GENOMIC DNA]</scope>
    <source>
        <strain evidence="2 3">CCM 7609</strain>
    </source>
</reference>
<evidence type="ECO:0000313" key="2">
    <source>
        <dbReference type="EMBL" id="MFB9070919.1"/>
    </source>
</evidence>
<feature type="region of interest" description="Disordered" evidence="1">
    <location>
        <begin position="61"/>
        <end position="92"/>
    </location>
</feature>
<gene>
    <name evidence="2" type="ORF">ACFFX0_06825</name>
</gene>
<accession>A0ABV5FW54</accession>
<comment type="caution">
    <text evidence="2">The sequence shown here is derived from an EMBL/GenBank/DDBJ whole genome shotgun (WGS) entry which is preliminary data.</text>
</comment>
<feature type="compositionally biased region" description="Low complexity" evidence="1">
    <location>
        <begin position="75"/>
        <end position="84"/>
    </location>
</feature>
<protein>
    <submittedName>
        <fullName evidence="2">Uncharacterized protein</fullName>
    </submittedName>
</protein>
<dbReference type="Proteomes" id="UP001589575">
    <property type="component" value="Unassembled WGS sequence"/>
</dbReference>
<organism evidence="2 3">
    <name type="scientific">Citricoccus parietis</name>
    <dbReference type="NCBI Taxonomy" id="592307"/>
    <lineage>
        <taxon>Bacteria</taxon>
        <taxon>Bacillati</taxon>
        <taxon>Actinomycetota</taxon>
        <taxon>Actinomycetes</taxon>
        <taxon>Micrococcales</taxon>
        <taxon>Micrococcaceae</taxon>
        <taxon>Citricoccus</taxon>
    </lineage>
</organism>
<evidence type="ECO:0000256" key="1">
    <source>
        <dbReference type="SAM" id="MobiDB-lite"/>
    </source>
</evidence>
<name>A0ABV5FW54_9MICC</name>
<feature type="region of interest" description="Disordered" evidence="1">
    <location>
        <begin position="1"/>
        <end position="46"/>
    </location>
</feature>
<feature type="compositionally biased region" description="Low complexity" evidence="1">
    <location>
        <begin position="32"/>
        <end position="46"/>
    </location>
</feature>
<dbReference type="EMBL" id="JBHMFI010000001">
    <property type="protein sequence ID" value="MFB9070919.1"/>
    <property type="molecule type" value="Genomic_DNA"/>
</dbReference>
<sequence>MRSGPGSCVTRPPPTWSPCRSAGTSWSPCRNTPRGATAPPAPSASGCGAWCRTCCRARTGNGGQVMSRRPETARKTTAGTGARATARRASRA</sequence>
<proteinExistence type="predicted"/>